<dbReference type="OrthoDB" id="9801697at2"/>
<dbReference type="AlphaFoldDB" id="A0A2A2IK31"/>
<organism evidence="1 2">
    <name type="scientific">Virgibacillus profundi</name>
    <dbReference type="NCBI Taxonomy" id="2024555"/>
    <lineage>
        <taxon>Bacteria</taxon>
        <taxon>Bacillati</taxon>
        <taxon>Bacillota</taxon>
        <taxon>Bacilli</taxon>
        <taxon>Bacillales</taxon>
        <taxon>Bacillaceae</taxon>
        <taxon>Virgibacillus</taxon>
    </lineage>
</organism>
<dbReference type="InterPro" id="IPR011004">
    <property type="entry name" value="Trimer_LpxA-like_sf"/>
</dbReference>
<sequence>MVKVFNLLPTKVLKKLLLFFQQTKGNKGLVIRYILLKCISPKFGENVSIHPNVYIINPENLSIGNNVSVHPFCYIDAVGEIIIGENVSIAHGTTILSSSHNFQDLEVPIKEQGLTFKQTIIEDNVWIGAKVTILFGTRLGSGIIIGANSVVTKDVNSNNIVAGSPAKIIGIRN</sequence>
<dbReference type="InterPro" id="IPR001451">
    <property type="entry name" value="Hexapep"/>
</dbReference>
<dbReference type="Gene3D" id="2.160.10.10">
    <property type="entry name" value="Hexapeptide repeat proteins"/>
    <property type="match status" value="1"/>
</dbReference>
<dbReference type="CDD" id="cd04647">
    <property type="entry name" value="LbH_MAT_like"/>
    <property type="match status" value="1"/>
</dbReference>
<dbReference type="SUPFAM" id="SSF51161">
    <property type="entry name" value="Trimeric LpxA-like enzymes"/>
    <property type="match status" value="1"/>
</dbReference>
<accession>A0A2A2IK31</accession>
<dbReference type="PANTHER" id="PTHR23416">
    <property type="entry name" value="SIALIC ACID SYNTHASE-RELATED"/>
    <property type="match status" value="1"/>
</dbReference>
<dbReference type="EMBL" id="NPOA01000001">
    <property type="protein sequence ID" value="PAV31666.1"/>
    <property type="molecule type" value="Genomic_DNA"/>
</dbReference>
<proteinExistence type="predicted"/>
<protein>
    <recommendedName>
        <fullName evidence="3">Acyltransferase</fullName>
    </recommendedName>
</protein>
<keyword evidence="2" id="KW-1185">Reference proteome</keyword>
<name>A0A2A2IK31_9BACI</name>
<evidence type="ECO:0000313" key="2">
    <source>
        <dbReference type="Proteomes" id="UP000218887"/>
    </source>
</evidence>
<evidence type="ECO:0008006" key="3">
    <source>
        <dbReference type="Google" id="ProtNLM"/>
    </source>
</evidence>
<dbReference type="Pfam" id="PF14602">
    <property type="entry name" value="Hexapep_2"/>
    <property type="match status" value="1"/>
</dbReference>
<comment type="caution">
    <text evidence="1">The sequence shown here is derived from an EMBL/GenBank/DDBJ whole genome shotgun (WGS) entry which is preliminary data.</text>
</comment>
<reference evidence="1 2" key="1">
    <citation type="submission" date="2017-08" db="EMBL/GenBank/DDBJ databases">
        <title>Virgibacillus indicus sp. nov. and Virgibacillus profoundi sp. nov, two moderately halophilic bacteria isolated from marine sediment by using the Microfluidic Streak Plate.</title>
        <authorList>
            <person name="Xu B."/>
            <person name="Hu B."/>
            <person name="Wang J."/>
            <person name="Zhu Y."/>
            <person name="Huang L."/>
            <person name="Du W."/>
            <person name="Huang Y."/>
        </authorList>
    </citation>
    <scope>NUCLEOTIDE SEQUENCE [LARGE SCALE GENOMIC DNA]</scope>
    <source>
        <strain evidence="1 2">IO3-P3-H5</strain>
    </source>
</reference>
<gene>
    <name evidence="1" type="ORF">CIL05_00080</name>
</gene>
<dbReference type="Proteomes" id="UP000218887">
    <property type="component" value="Unassembled WGS sequence"/>
</dbReference>
<evidence type="ECO:0000313" key="1">
    <source>
        <dbReference type="EMBL" id="PAV31666.1"/>
    </source>
</evidence>
<dbReference type="InterPro" id="IPR051159">
    <property type="entry name" value="Hexapeptide_acetyltransf"/>
</dbReference>